<dbReference type="OMA" id="DCTDYLF"/>
<keyword evidence="1" id="KW-0378">Hydrolase</keyword>
<dbReference type="Proteomes" id="UP000751190">
    <property type="component" value="Unassembled WGS sequence"/>
</dbReference>
<dbReference type="EC" id="3.1.3.16" evidence="1"/>
<evidence type="ECO:0000256" key="2">
    <source>
        <dbReference type="SAM" id="MobiDB-lite"/>
    </source>
</evidence>
<keyword evidence="5" id="KW-1185">Reference proteome</keyword>
<comment type="catalytic activity">
    <reaction evidence="1">
        <text>O-phospho-L-threonyl-[protein] + H2O = L-threonyl-[protein] + phosphate</text>
        <dbReference type="Rhea" id="RHEA:47004"/>
        <dbReference type="Rhea" id="RHEA-COMP:11060"/>
        <dbReference type="Rhea" id="RHEA-COMP:11605"/>
        <dbReference type="ChEBI" id="CHEBI:15377"/>
        <dbReference type="ChEBI" id="CHEBI:30013"/>
        <dbReference type="ChEBI" id="CHEBI:43474"/>
        <dbReference type="ChEBI" id="CHEBI:61977"/>
        <dbReference type="EC" id="3.1.3.16"/>
    </reaction>
</comment>
<dbReference type="SMART" id="SM00156">
    <property type="entry name" value="PP2Ac"/>
    <property type="match status" value="1"/>
</dbReference>
<feature type="domain" description="Serine/threonine specific protein phosphatases" evidence="3">
    <location>
        <begin position="197"/>
        <end position="202"/>
    </location>
</feature>
<dbReference type="PRINTS" id="PR00114">
    <property type="entry name" value="STPHPHTASE"/>
</dbReference>
<feature type="compositionally biased region" description="Low complexity" evidence="2">
    <location>
        <begin position="462"/>
        <end position="486"/>
    </location>
</feature>
<dbReference type="Gene3D" id="3.60.21.10">
    <property type="match status" value="1"/>
</dbReference>
<feature type="region of interest" description="Disordered" evidence="2">
    <location>
        <begin position="400"/>
        <end position="502"/>
    </location>
</feature>
<evidence type="ECO:0000259" key="3">
    <source>
        <dbReference type="PROSITE" id="PS00125"/>
    </source>
</evidence>
<evidence type="ECO:0000313" key="4">
    <source>
        <dbReference type="EMBL" id="KAG8458527.1"/>
    </source>
</evidence>
<evidence type="ECO:0000313" key="5">
    <source>
        <dbReference type="Proteomes" id="UP000751190"/>
    </source>
</evidence>
<dbReference type="PANTHER" id="PTHR46422:SF4">
    <property type="entry name" value="SERINE_THREONINE-PROTEIN PHOSPHATASE BSL3"/>
    <property type="match status" value="1"/>
</dbReference>
<feature type="compositionally biased region" description="Basic and acidic residues" evidence="2">
    <location>
        <begin position="447"/>
        <end position="456"/>
    </location>
</feature>
<comment type="similarity">
    <text evidence="1">Belongs to the PPP phosphatase family.</text>
</comment>
<dbReference type="InterPro" id="IPR004843">
    <property type="entry name" value="Calcineurin-like_PHP"/>
</dbReference>
<dbReference type="EMBL" id="JAGTXO010000050">
    <property type="protein sequence ID" value="KAG8458527.1"/>
    <property type="molecule type" value="Genomic_DNA"/>
</dbReference>
<dbReference type="OrthoDB" id="309851at2759"/>
<dbReference type="PANTHER" id="PTHR46422">
    <property type="entry name" value="SERINE/THREONINE-PROTEIN PHOSPHATASE BSL3"/>
    <property type="match status" value="1"/>
</dbReference>
<sequence>MRSEQHESAVTARGSEDESRGPRAGFARRAIVGDLFEAPSGPLRQVSVDRLGDAESRLERRDPIFSRSTSVHTAIAAQVISVLLKPRTWTPSPPGQPFEFSPHELVELCEHAEAVLRDEPTLLKLGAPIKIFGDIHGQYPDLMRLFAEFGAPAHTGDLDLVDYLFLGDYVDRGAYQLETICLVLALKVEYPDRVFLLRGNHESPEINEKYGFRDECLDRLGPAGDAVWRCFNAVFAWLPIAATICDKIFCVHGGLGLTIESIEQVAAIQRPIQKGEGPLMMDLLWSDPASHDSVRGISLNVQRLGATRAPDRPPQPGECTTFDAARVNDFCRHNGIHLIVRAHECVMDGFERFASGRLVTVFSASRYCNTYENAGAILLVDRSLTVIPKLLKPSAATHYGWHQNYSDRPPTPPRSRQHAHGGGAADEALEPTVAEPMKLRNVPTGREAGEGVRDSDALDSMRGLLRGLPGAGAPARRSPSASPVSIGRRESRGSRGSRSPTR</sequence>
<organism evidence="4 5">
    <name type="scientific">Diacronema lutheri</name>
    <name type="common">Unicellular marine alga</name>
    <name type="synonym">Monochrysis lutheri</name>
    <dbReference type="NCBI Taxonomy" id="2081491"/>
    <lineage>
        <taxon>Eukaryota</taxon>
        <taxon>Haptista</taxon>
        <taxon>Haptophyta</taxon>
        <taxon>Pavlovophyceae</taxon>
        <taxon>Pavlovales</taxon>
        <taxon>Pavlovaceae</taxon>
        <taxon>Diacronema</taxon>
    </lineage>
</organism>
<protein>
    <recommendedName>
        <fullName evidence="1">Serine/threonine-protein phosphatase</fullName>
        <ecNumber evidence="1">3.1.3.16</ecNumber>
    </recommendedName>
</protein>
<dbReference type="InterPro" id="IPR006186">
    <property type="entry name" value="Ser/Thr-sp_prot-phosphatase"/>
</dbReference>
<proteinExistence type="inferred from homology"/>
<reference evidence="4" key="1">
    <citation type="submission" date="2021-05" db="EMBL/GenBank/DDBJ databases">
        <title>The genome of the haptophyte Pavlova lutheri (Diacronema luteri, Pavlovales) - a model for lipid biosynthesis in eukaryotic algae.</title>
        <authorList>
            <person name="Hulatt C.J."/>
            <person name="Posewitz M.C."/>
        </authorList>
    </citation>
    <scope>NUCLEOTIDE SEQUENCE</scope>
    <source>
        <strain evidence="4">NIVA-4/92</strain>
    </source>
</reference>
<dbReference type="AlphaFoldDB" id="A0A8J6C163"/>
<accession>A0A8J6C163</accession>
<name>A0A8J6C163_DIALT</name>
<dbReference type="PROSITE" id="PS00125">
    <property type="entry name" value="SER_THR_PHOSPHATASE"/>
    <property type="match status" value="1"/>
</dbReference>
<comment type="caution">
    <text evidence="4">The sequence shown here is derived from an EMBL/GenBank/DDBJ whole genome shotgun (WGS) entry which is preliminary data.</text>
</comment>
<dbReference type="InterPro" id="IPR029052">
    <property type="entry name" value="Metallo-depent_PP-like"/>
</dbReference>
<feature type="region of interest" description="Disordered" evidence="2">
    <location>
        <begin position="1"/>
        <end position="24"/>
    </location>
</feature>
<dbReference type="SUPFAM" id="SSF56300">
    <property type="entry name" value="Metallo-dependent phosphatases"/>
    <property type="match status" value="1"/>
</dbReference>
<dbReference type="Pfam" id="PF00149">
    <property type="entry name" value="Metallophos"/>
    <property type="match status" value="1"/>
</dbReference>
<dbReference type="GO" id="GO:0004722">
    <property type="term" value="F:protein serine/threonine phosphatase activity"/>
    <property type="evidence" value="ECO:0007669"/>
    <property type="project" value="UniProtKB-EC"/>
</dbReference>
<gene>
    <name evidence="4" type="ORF">KFE25_003062</name>
</gene>
<evidence type="ECO:0000256" key="1">
    <source>
        <dbReference type="RuleBase" id="RU004273"/>
    </source>
</evidence>